<organism evidence="2">
    <name type="scientific">Eutreptiella gymnastica</name>
    <dbReference type="NCBI Taxonomy" id="73025"/>
    <lineage>
        <taxon>Eukaryota</taxon>
        <taxon>Discoba</taxon>
        <taxon>Euglenozoa</taxon>
        <taxon>Euglenida</taxon>
        <taxon>Spirocuta</taxon>
        <taxon>Euglenophyceae</taxon>
        <taxon>Eutreptiales</taxon>
        <taxon>Eutreptiaceae</taxon>
        <taxon>Eutreptiella</taxon>
    </lineage>
</organism>
<proteinExistence type="predicted"/>
<gene>
    <name evidence="2" type="ORF">EGYM00163_LOCUS38238</name>
</gene>
<sequence length="143" mass="15104">MALAAWCARTHTRCKPRVRLVRSGAVAHGALTSQCLGYIRGDPARHRAAPVLRGTVLAPTLHPQPHHIQGPNAETNTSHIFPRPHKNPRGMFAGPTASPHATPNVVNAVCSGYYPHTAELRAPAGAPRSPDQTAGLLGEQGLG</sequence>
<evidence type="ECO:0000313" key="2">
    <source>
        <dbReference type="EMBL" id="CAE0826977.1"/>
    </source>
</evidence>
<protein>
    <submittedName>
        <fullName evidence="2">Uncharacterized protein</fullName>
    </submittedName>
</protein>
<feature type="region of interest" description="Disordered" evidence="1">
    <location>
        <begin position="121"/>
        <end position="143"/>
    </location>
</feature>
<reference evidence="2" key="1">
    <citation type="submission" date="2021-01" db="EMBL/GenBank/DDBJ databases">
        <authorList>
            <person name="Corre E."/>
            <person name="Pelletier E."/>
            <person name="Niang G."/>
            <person name="Scheremetjew M."/>
            <person name="Finn R."/>
            <person name="Kale V."/>
            <person name="Holt S."/>
            <person name="Cochrane G."/>
            <person name="Meng A."/>
            <person name="Brown T."/>
            <person name="Cohen L."/>
        </authorList>
    </citation>
    <scope>NUCLEOTIDE SEQUENCE</scope>
    <source>
        <strain evidence="2">CCMP1594</strain>
    </source>
</reference>
<name>A0A7S4LG07_9EUGL</name>
<accession>A0A7S4LG07</accession>
<dbReference type="EMBL" id="HBJA01110870">
    <property type="protein sequence ID" value="CAE0826977.1"/>
    <property type="molecule type" value="Transcribed_RNA"/>
</dbReference>
<dbReference type="AlphaFoldDB" id="A0A7S4LG07"/>
<evidence type="ECO:0000256" key="1">
    <source>
        <dbReference type="SAM" id="MobiDB-lite"/>
    </source>
</evidence>